<dbReference type="GO" id="GO:0055052">
    <property type="term" value="C:ATP-binding cassette (ABC) transporter complex, substrate-binding subunit-containing"/>
    <property type="evidence" value="ECO:0007669"/>
    <property type="project" value="TreeGrafter"/>
</dbReference>
<dbReference type="EMBL" id="JABEND010000011">
    <property type="protein sequence ID" value="NNG37282.1"/>
    <property type="molecule type" value="Genomic_DNA"/>
</dbReference>
<dbReference type="AlphaFoldDB" id="A0A849AKE0"/>
<dbReference type="PANTHER" id="PTHR30061:SF50">
    <property type="entry name" value="MALTOSE_MALTODEXTRIN-BINDING PERIPLASMIC PROTEIN"/>
    <property type="match status" value="1"/>
</dbReference>
<evidence type="ECO:0000256" key="4">
    <source>
        <dbReference type="SAM" id="SignalP"/>
    </source>
</evidence>
<evidence type="ECO:0000256" key="2">
    <source>
        <dbReference type="ARBA" id="ARBA00022448"/>
    </source>
</evidence>
<evidence type="ECO:0000313" key="5">
    <source>
        <dbReference type="EMBL" id="NNG37282.1"/>
    </source>
</evidence>
<feature type="signal peptide" evidence="4">
    <location>
        <begin position="1"/>
        <end position="27"/>
    </location>
</feature>
<dbReference type="GO" id="GO:0015768">
    <property type="term" value="P:maltose transport"/>
    <property type="evidence" value="ECO:0007669"/>
    <property type="project" value="TreeGrafter"/>
</dbReference>
<protein>
    <submittedName>
        <fullName evidence="5">Extracellular solute-binding protein</fullName>
    </submittedName>
</protein>
<proteinExistence type="inferred from homology"/>
<organism evidence="5 6">
    <name type="scientific">Nakamurella aerolata</name>
    <dbReference type="NCBI Taxonomy" id="1656892"/>
    <lineage>
        <taxon>Bacteria</taxon>
        <taxon>Bacillati</taxon>
        <taxon>Actinomycetota</taxon>
        <taxon>Actinomycetes</taxon>
        <taxon>Nakamurellales</taxon>
        <taxon>Nakamurellaceae</taxon>
        <taxon>Nakamurella</taxon>
    </lineage>
</organism>
<sequence length="436" mass="46039">MRINTFRRTRRLGAAAALALSGLLVLAGCSGAAGSAGAGGREITVWVMDGDYTMDTINAINAEFSKQTGATARVERQSWDGITTKLTTALSTAAPPDVLDLGNTQVASLGASGGLLDLTDDREEFAQGQTWLEGLEAPATIDGRLYAVPGFAGARAVIYNKTVWAEAGVTEPPTTFAEFTAALDTVRSVSNAPDFSPIYLPGQYWYVGLQFVWDAGGSIASSEGGRWTGNLESPAALQGLQNFKNFQNTYSTPASRTLDTDRPEQQQVLADGKTTAIVATNVYLGKVLDANPDLGESDLGTFPLPGADGPQPVLLGGSDWGIAAKTRNAELAKAWVKIAASPKIQQDWVFATGGWIPNSVEATEAARASVPEVQRAFFTAALNSKAPPASEYWVDMESTRAVNDLFSQVASGSRTVPQAAATFDARIAETLNQNTF</sequence>
<dbReference type="Pfam" id="PF01547">
    <property type="entry name" value="SBP_bac_1"/>
    <property type="match status" value="1"/>
</dbReference>
<dbReference type="PANTHER" id="PTHR30061">
    <property type="entry name" value="MALTOSE-BINDING PERIPLASMIC PROTEIN"/>
    <property type="match status" value="1"/>
</dbReference>
<gene>
    <name evidence="5" type="ORF">HKD39_16545</name>
</gene>
<evidence type="ECO:0000256" key="3">
    <source>
        <dbReference type="ARBA" id="ARBA00022729"/>
    </source>
</evidence>
<keyword evidence="2" id="KW-0813">Transport</keyword>
<dbReference type="PROSITE" id="PS51257">
    <property type="entry name" value="PROKAR_LIPOPROTEIN"/>
    <property type="match status" value="1"/>
</dbReference>
<dbReference type="Proteomes" id="UP000562984">
    <property type="component" value="Unassembled WGS sequence"/>
</dbReference>
<evidence type="ECO:0000256" key="1">
    <source>
        <dbReference type="ARBA" id="ARBA00008520"/>
    </source>
</evidence>
<dbReference type="SUPFAM" id="SSF53850">
    <property type="entry name" value="Periplasmic binding protein-like II"/>
    <property type="match status" value="1"/>
</dbReference>
<reference evidence="5 6" key="1">
    <citation type="submission" date="2020-05" db="EMBL/GenBank/DDBJ databases">
        <title>Nakamurella sp. DB0629 isolated from air conditioner.</title>
        <authorList>
            <person name="Kim D.H."/>
            <person name="Kim D.-U."/>
        </authorList>
    </citation>
    <scope>NUCLEOTIDE SEQUENCE [LARGE SCALE GENOMIC DNA]</scope>
    <source>
        <strain evidence="5 6">DB0629</strain>
    </source>
</reference>
<comment type="caution">
    <text evidence="5">The sequence shown here is derived from an EMBL/GenBank/DDBJ whole genome shotgun (WGS) entry which is preliminary data.</text>
</comment>
<name>A0A849AKE0_9ACTN</name>
<dbReference type="Gene3D" id="3.40.190.10">
    <property type="entry name" value="Periplasmic binding protein-like II"/>
    <property type="match status" value="2"/>
</dbReference>
<comment type="similarity">
    <text evidence="1">Belongs to the bacterial solute-binding protein 1 family.</text>
</comment>
<dbReference type="GO" id="GO:0042956">
    <property type="term" value="P:maltodextrin transmembrane transport"/>
    <property type="evidence" value="ECO:0007669"/>
    <property type="project" value="TreeGrafter"/>
</dbReference>
<accession>A0A849AKE0</accession>
<dbReference type="InterPro" id="IPR006059">
    <property type="entry name" value="SBP"/>
</dbReference>
<dbReference type="RefSeq" id="WP_171200974.1">
    <property type="nucleotide sequence ID" value="NZ_JABEND010000011.1"/>
</dbReference>
<keyword evidence="6" id="KW-1185">Reference proteome</keyword>
<evidence type="ECO:0000313" key="6">
    <source>
        <dbReference type="Proteomes" id="UP000562984"/>
    </source>
</evidence>
<keyword evidence="3 4" id="KW-0732">Signal</keyword>
<feature type="chain" id="PRO_5039480877" evidence="4">
    <location>
        <begin position="28"/>
        <end position="436"/>
    </location>
</feature>
<dbReference type="GO" id="GO:1901982">
    <property type="term" value="F:maltose binding"/>
    <property type="evidence" value="ECO:0007669"/>
    <property type="project" value="TreeGrafter"/>
</dbReference>